<dbReference type="SUPFAM" id="SSF50630">
    <property type="entry name" value="Acid proteases"/>
    <property type="match status" value="1"/>
</dbReference>
<evidence type="ECO:0000259" key="6">
    <source>
        <dbReference type="PROSITE" id="PS50878"/>
    </source>
</evidence>
<keyword evidence="2" id="KW-0548">Nucleotidyltransferase</keyword>
<dbReference type="Pfam" id="PF17921">
    <property type="entry name" value="Integrase_H2C2"/>
    <property type="match status" value="1"/>
</dbReference>
<dbReference type="CDD" id="cd01647">
    <property type="entry name" value="RT_LTR"/>
    <property type="match status" value="1"/>
</dbReference>
<evidence type="ECO:0000256" key="5">
    <source>
        <dbReference type="SAM" id="MobiDB-lite"/>
    </source>
</evidence>
<feature type="domain" description="Reverse transcriptase" evidence="6">
    <location>
        <begin position="367"/>
        <end position="563"/>
    </location>
</feature>
<dbReference type="Gene3D" id="1.10.340.70">
    <property type="match status" value="1"/>
</dbReference>
<protein>
    <submittedName>
        <fullName evidence="8">Putative reverse transcriptase domain-containing protein</fullName>
    </submittedName>
</protein>
<dbReference type="Pfam" id="PF03732">
    <property type="entry name" value="Retrotrans_gag"/>
    <property type="match status" value="1"/>
</dbReference>
<dbReference type="InterPro" id="IPR041588">
    <property type="entry name" value="Integrase_H2C2"/>
</dbReference>
<dbReference type="InterPro" id="IPR050951">
    <property type="entry name" value="Retrovirus_Pol_polyprotein"/>
</dbReference>
<evidence type="ECO:0000313" key="8">
    <source>
        <dbReference type="EMBL" id="GEW86581.1"/>
    </source>
</evidence>
<evidence type="ECO:0000256" key="3">
    <source>
        <dbReference type="ARBA" id="ARBA00022722"/>
    </source>
</evidence>
<dbReference type="PROSITE" id="PS50994">
    <property type="entry name" value="INTEGRASE"/>
    <property type="match status" value="1"/>
</dbReference>
<accession>A0A699GXP8</accession>
<keyword evidence="8" id="KW-0695">RNA-directed DNA polymerase</keyword>
<dbReference type="InterPro" id="IPR043128">
    <property type="entry name" value="Rev_trsase/Diguanyl_cyclase"/>
</dbReference>
<dbReference type="AlphaFoldDB" id="A0A699GXP8"/>
<evidence type="ECO:0000256" key="4">
    <source>
        <dbReference type="ARBA" id="ARBA00022759"/>
    </source>
</evidence>
<dbReference type="FunFam" id="3.30.70.270:FF:000020">
    <property type="entry name" value="Transposon Tf2-6 polyprotein-like Protein"/>
    <property type="match status" value="1"/>
</dbReference>
<dbReference type="Gene3D" id="3.10.10.10">
    <property type="entry name" value="HIV Type 1 Reverse Transcriptase, subunit A, domain 1"/>
    <property type="match status" value="1"/>
</dbReference>
<evidence type="ECO:0000256" key="2">
    <source>
        <dbReference type="ARBA" id="ARBA00022695"/>
    </source>
</evidence>
<dbReference type="InterPro" id="IPR036397">
    <property type="entry name" value="RNaseH_sf"/>
</dbReference>
<dbReference type="InterPro" id="IPR021109">
    <property type="entry name" value="Peptidase_aspartic_dom_sf"/>
</dbReference>
<dbReference type="InterPro" id="IPR005162">
    <property type="entry name" value="Retrotrans_gag_dom"/>
</dbReference>
<reference evidence="8" key="1">
    <citation type="journal article" date="2019" name="Sci. Rep.">
        <title>Draft genome of Tanacetum cinerariifolium, the natural source of mosquito coil.</title>
        <authorList>
            <person name="Yamashiro T."/>
            <person name="Shiraishi A."/>
            <person name="Satake H."/>
            <person name="Nakayama K."/>
        </authorList>
    </citation>
    <scope>NUCLEOTIDE SEQUENCE</scope>
</reference>
<dbReference type="PROSITE" id="PS50878">
    <property type="entry name" value="RT_POL"/>
    <property type="match status" value="1"/>
</dbReference>
<dbReference type="GO" id="GO:0004519">
    <property type="term" value="F:endonuclease activity"/>
    <property type="evidence" value="ECO:0007669"/>
    <property type="project" value="UniProtKB-KW"/>
</dbReference>
<dbReference type="PANTHER" id="PTHR37984:SF5">
    <property type="entry name" value="PROTEIN NYNRIN-LIKE"/>
    <property type="match status" value="1"/>
</dbReference>
<dbReference type="Pfam" id="PF08284">
    <property type="entry name" value="RVP_2"/>
    <property type="match status" value="1"/>
</dbReference>
<gene>
    <name evidence="8" type="ORF">Tci_258557</name>
</gene>
<dbReference type="GO" id="GO:0003964">
    <property type="term" value="F:RNA-directed DNA polymerase activity"/>
    <property type="evidence" value="ECO:0007669"/>
    <property type="project" value="UniProtKB-KW"/>
</dbReference>
<dbReference type="EMBL" id="BKCJ010077681">
    <property type="protein sequence ID" value="GEW86581.1"/>
    <property type="molecule type" value="Genomic_DNA"/>
</dbReference>
<comment type="caution">
    <text evidence="8">The sequence shown here is derived from an EMBL/GenBank/DDBJ whole genome shotgun (WGS) entry which is preliminary data.</text>
</comment>
<dbReference type="InterPro" id="IPR000477">
    <property type="entry name" value="RT_dom"/>
</dbReference>
<dbReference type="InterPro" id="IPR001584">
    <property type="entry name" value="Integrase_cat-core"/>
</dbReference>
<keyword evidence="1" id="KW-0808">Transferase</keyword>
<dbReference type="InterPro" id="IPR012337">
    <property type="entry name" value="RNaseH-like_sf"/>
</dbReference>
<feature type="domain" description="Integrase catalytic" evidence="7">
    <location>
        <begin position="764"/>
        <end position="856"/>
    </location>
</feature>
<keyword evidence="3" id="KW-0540">Nuclease</keyword>
<dbReference type="InterPro" id="IPR043502">
    <property type="entry name" value="DNA/RNA_pol_sf"/>
</dbReference>
<dbReference type="Gene3D" id="3.30.70.270">
    <property type="match status" value="2"/>
</dbReference>
<dbReference type="PANTHER" id="PTHR37984">
    <property type="entry name" value="PROTEIN CBG26694"/>
    <property type="match status" value="1"/>
</dbReference>
<name>A0A699GXP8_TANCI</name>
<dbReference type="Gene3D" id="2.40.70.10">
    <property type="entry name" value="Acid Proteases"/>
    <property type="match status" value="1"/>
</dbReference>
<dbReference type="SUPFAM" id="SSF56672">
    <property type="entry name" value="DNA/RNA polymerases"/>
    <property type="match status" value="1"/>
</dbReference>
<dbReference type="GO" id="GO:0015074">
    <property type="term" value="P:DNA integration"/>
    <property type="evidence" value="ECO:0007669"/>
    <property type="project" value="InterPro"/>
</dbReference>
<dbReference type="Gene3D" id="3.30.420.10">
    <property type="entry name" value="Ribonuclease H-like superfamily/Ribonuclease H"/>
    <property type="match status" value="2"/>
</dbReference>
<dbReference type="CDD" id="cd00303">
    <property type="entry name" value="retropepsin_like"/>
    <property type="match status" value="1"/>
</dbReference>
<dbReference type="SUPFAM" id="SSF53098">
    <property type="entry name" value="Ribonuclease H-like"/>
    <property type="match status" value="1"/>
</dbReference>
<keyword evidence="4" id="KW-0378">Hydrolase</keyword>
<organism evidence="8">
    <name type="scientific">Tanacetum cinerariifolium</name>
    <name type="common">Dalmatian daisy</name>
    <name type="synonym">Chrysanthemum cinerariifolium</name>
    <dbReference type="NCBI Taxonomy" id="118510"/>
    <lineage>
        <taxon>Eukaryota</taxon>
        <taxon>Viridiplantae</taxon>
        <taxon>Streptophyta</taxon>
        <taxon>Embryophyta</taxon>
        <taxon>Tracheophyta</taxon>
        <taxon>Spermatophyta</taxon>
        <taxon>Magnoliopsida</taxon>
        <taxon>eudicotyledons</taxon>
        <taxon>Gunneridae</taxon>
        <taxon>Pentapetalae</taxon>
        <taxon>asterids</taxon>
        <taxon>campanulids</taxon>
        <taxon>Asterales</taxon>
        <taxon>Asteraceae</taxon>
        <taxon>Asteroideae</taxon>
        <taxon>Anthemideae</taxon>
        <taxon>Anthemidinae</taxon>
        <taxon>Tanacetum</taxon>
    </lineage>
</organism>
<evidence type="ECO:0000256" key="1">
    <source>
        <dbReference type="ARBA" id="ARBA00022679"/>
    </source>
</evidence>
<dbReference type="Pfam" id="PF00078">
    <property type="entry name" value="RVT_1"/>
    <property type="match status" value="1"/>
</dbReference>
<sequence length="958" mass="109304">MPPKAMSEALMHEIIREQVTTSMAKFMANMNRRTGGAGADGARVGGAGAGGAGAGGAGAGGAGADGAGAGGAGVGGAGPTAPEITGCTYITFMKCKPYPFKGTEGAVGLCQWFEKLEYMFRISDCKERDKTEVKKLMIKEFYPQSVLQRLEQELYNLKLKRTDIDGYTNRFHELALLCPRMVKPEQVKVEQYIRGLSKNIRGDVTSSRPAGIDEAGHRKRDCPKLKKNEQGGNNCGSVYKLRAVDAQQDPKVITGTFLLNNRYATTLFDSGADKSFVSTNFSTLIDIEPAELDTSYEVELANRKVISTNNVLIGCTLNHLNPSFPIDLMVIELGSFDIIIGMDWLSRYDAAILCGEKKVRIPLEGISKELPGLPPPRQVEFRIDLIPSGAPVARAPYRLAPSKMKELFEQLKELSEKELNKLTIKNRYPLPRIDELVDQLQGSSVYSKIDLRFGYHQLRIREEDIPIIAFRTRYGHYEFQVIPFGLTNAPAVFMDLMNHVCKPYLDKFMLIFIDDILIYSKNKEEHGEHLKTILNLLKSEKLYAKFSKCDFWLDSVQFLGHVIDSSGVHVDPAKIEAIKNWAAPTTPMKVRQFLGLAGYYRRFIKEFSLISKPLTKLTQKNKPYVWGDDEEEAFQTLKLKLCSVPILTLPEGSEDFVVYCDTSLKGFEAVLMSDKMYHDLKKLYWWPNMKADIATYISKCLTCVKVKAEYQKQSGLLQQPEIPVWKWERITMDLITKLPRTPSGYDSIWVIVDRLTKSAHFIPMNEKFKMERLTQLFWKSLQKSLGMNLDMSTAYHPETDGHSERTIQMLEDTLRAYVMDFGSGWDKHLPLAEFSYNNSYHTSIKAAPFEALYKRKCRSPVYWSEKCLSDEDLIIPLNEVRIDEKLHFIKEPIEIMDKEVNQLKKSRIPIVKVRWNLSRGPKYTWEKEDQMWKKYPHLFDFNKKRRQDELIFRDEDPF</sequence>
<keyword evidence="4" id="KW-0255">Endonuclease</keyword>
<dbReference type="GO" id="GO:0003676">
    <property type="term" value="F:nucleic acid binding"/>
    <property type="evidence" value="ECO:0007669"/>
    <property type="project" value="InterPro"/>
</dbReference>
<proteinExistence type="predicted"/>
<feature type="region of interest" description="Disordered" evidence="5">
    <location>
        <begin position="206"/>
        <end position="228"/>
    </location>
</feature>
<evidence type="ECO:0000259" key="7">
    <source>
        <dbReference type="PROSITE" id="PS50994"/>
    </source>
</evidence>